<evidence type="ECO:0000313" key="5">
    <source>
        <dbReference type="Proteomes" id="UP001596422"/>
    </source>
</evidence>
<evidence type="ECO:0000256" key="2">
    <source>
        <dbReference type="SAM" id="Phobius"/>
    </source>
</evidence>
<feature type="coiled-coil region" evidence="1">
    <location>
        <begin position="230"/>
        <end position="282"/>
    </location>
</feature>
<accession>A0ABW2A6P0</accession>
<dbReference type="RefSeq" id="WP_379911364.1">
    <property type="nucleotide sequence ID" value="NZ_JBHSWE010000001.1"/>
</dbReference>
<dbReference type="PRINTS" id="PR01490">
    <property type="entry name" value="RTXTOXIND"/>
</dbReference>
<dbReference type="Gene3D" id="2.40.50.100">
    <property type="match status" value="1"/>
</dbReference>
<keyword evidence="2" id="KW-1133">Transmembrane helix</keyword>
<dbReference type="PANTHER" id="PTHR30386">
    <property type="entry name" value="MEMBRANE FUSION SUBUNIT OF EMRAB-TOLC MULTIDRUG EFFLUX PUMP"/>
    <property type="match status" value="1"/>
</dbReference>
<organism evidence="4 5">
    <name type="scientific">Marinobacterium aestuariivivens</name>
    <dbReference type="NCBI Taxonomy" id="1698799"/>
    <lineage>
        <taxon>Bacteria</taxon>
        <taxon>Pseudomonadati</taxon>
        <taxon>Pseudomonadota</taxon>
        <taxon>Gammaproteobacteria</taxon>
        <taxon>Oceanospirillales</taxon>
        <taxon>Oceanospirillaceae</taxon>
        <taxon>Marinobacterium</taxon>
    </lineage>
</organism>
<sequence length="456" mass="50375">MNDAESRALHEALRDHSAEGIGILTAEPSRLIGFILYLLAALMLAALAWSFVGRADVIVKAPGVLGPESRVRRVYAPIEGELVDLYIAEGTPVAEGDVLARINARGAIQAATAALQAELALAEAERAYNLFPARKALLQSKADSLQQKLELEQQLHRQRVTEGLGKLSEAHKASLERARAGLEQSRTLMNAARGEMSAFERLYNSPGGGGVSRNQVQEKRNAYAVARSNTIAAEAALSELELQLSSQQREKSREIERSAQQLRELRIQYEEALEAVRQAEDRVMTDLRAARLNAEGAARIRFDNIDEDNFLRILAPSDGVITRINFSQPGDKVSADRPLATLAPADAATVLHVEIPERDRGFLREGLPVKLKFNAFPFQRYGFIDGSLEYISPGTVVSEQSGQPVYQGRVSLARDYFSDSGQQHALRFGMQAEAEIQVRKRRLIDLALDPFRRLQQ</sequence>
<dbReference type="InterPro" id="IPR058982">
    <property type="entry name" value="Beta-barrel_AprE"/>
</dbReference>
<keyword evidence="2" id="KW-0812">Transmembrane</keyword>
<reference evidence="5" key="1">
    <citation type="journal article" date="2019" name="Int. J. Syst. Evol. Microbiol.">
        <title>The Global Catalogue of Microorganisms (GCM) 10K type strain sequencing project: providing services to taxonomists for standard genome sequencing and annotation.</title>
        <authorList>
            <consortium name="The Broad Institute Genomics Platform"/>
            <consortium name="The Broad Institute Genome Sequencing Center for Infectious Disease"/>
            <person name="Wu L."/>
            <person name="Ma J."/>
        </authorList>
    </citation>
    <scope>NUCLEOTIDE SEQUENCE [LARGE SCALE GENOMIC DNA]</scope>
    <source>
        <strain evidence="5">NBRC 111756</strain>
    </source>
</reference>
<evidence type="ECO:0000256" key="1">
    <source>
        <dbReference type="SAM" id="Coils"/>
    </source>
</evidence>
<keyword evidence="2" id="KW-0472">Membrane</keyword>
<dbReference type="EMBL" id="JBHSWE010000001">
    <property type="protein sequence ID" value="MFC6672959.1"/>
    <property type="molecule type" value="Genomic_DNA"/>
</dbReference>
<keyword evidence="5" id="KW-1185">Reference proteome</keyword>
<keyword evidence="1" id="KW-0175">Coiled coil</keyword>
<dbReference type="Gene3D" id="1.10.287.470">
    <property type="entry name" value="Helix hairpin bin"/>
    <property type="match status" value="1"/>
</dbReference>
<comment type="caution">
    <text evidence="4">The sequence shown here is derived from an EMBL/GenBank/DDBJ whole genome shotgun (WGS) entry which is preliminary data.</text>
</comment>
<feature type="domain" description="AprE-like beta-barrel" evidence="3">
    <location>
        <begin position="350"/>
        <end position="438"/>
    </location>
</feature>
<evidence type="ECO:0000259" key="3">
    <source>
        <dbReference type="Pfam" id="PF26002"/>
    </source>
</evidence>
<proteinExistence type="predicted"/>
<dbReference type="Proteomes" id="UP001596422">
    <property type="component" value="Unassembled WGS sequence"/>
</dbReference>
<dbReference type="Pfam" id="PF26002">
    <property type="entry name" value="Beta-barrel_AprE"/>
    <property type="match status" value="1"/>
</dbReference>
<dbReference type="PANTHER" id="PTHR30386:SF28">
    <property type="entry name" value="EXPORTED PROTEIN"/>
    <property type="match status" value="1"/>
</dbReference>
<gene>
    <name evidence="4" type="ORF">ACFQDL_24865</name>
</gene>
<protein>
    <submittedName>
        <fullName evidence="4">HlyD family efflux transporter periplasmic adaptor subunit</fullName>
    </submittedName>
</protein>
<name>A0ABW2A6P0_9GAMM</name>
<dbReference type="InterPro" id="IPR050739">
    <property type="entry name" value="MFP"/>
</dbReference>
<feature type="transmembrane region" description="Helical" evidence="2">
    <location>
        <begin position="31"/>
        <end position="52"/>
    </location>
</feature>
<dbReference type="Gene3D" id="2.40.30.170">
    <property type="match status" value="1"/>
</dbReference>
<evidence type="ECO:0000313" key="4">
    <source>
        <dbReference type="EMBL" id="MFC6672959.1"/>
    </source>
</evidence>